<comment type="caution">
    <text evidence="2">The sequence shown here is derived from an EMBL/GenBank/DDBJ whole genome shotgun (WGS) entry which is preliminary data.</text>
</comment>
<dbReference type="PROSITE" id="PS51462">
    <property type="entry name" value="NUDIX"/>
    <property type="match status" value="1"/>
</dbReference>
<dbReference type="EMBL" id="NPIA01000006">
    <property type="protein sequence ID" value="OZM56384.1"/>
    <property type="molecule type" value="Genomic_DNA"/>
</dbReference>
<protein>
    <submittedName>
        <fullName evidence="2">NUDIX hydrolase</fullName>
    </submittedName>
</protein>
<dbReference type="Gene3D" id="3.90.79.10">
    <property type="entry name" value="Nucleoside Triphosphate Pyrophosphohydrolase"/>
    <property type="match status" value="1"/>
</dbReference>
<dbReference type="RefSeq" id="WP_094925299.1">
    <property type="nucleotide sequence ID" value="NZ_NPIA01000006.1"/>
</dbReference>
<evidence type="ECO:0000313" key="3">
    <source>
        <dbReference type="Proteomes" id="UP000217083"/>
    </source>
</evidence>
<sequence>MEHEVLNVFNKERELIGTATRAEVHRKGLWHEAFHCWFVAKEDDVEYIYLQLRSPQKKDNPNLYDITAAGHLLATESVEDGVREVKEELGIDVAIEQLLPLGIVEYSVKKENFIDNEFANVFLYRGNFSFDDFSLQKEEVAGIVKIAFSHFYELWLGEREKVQLTGFTEIGETEKVFLNDEVGKDAFVQHPLAYYENILMFIANHLAR</sequence>
<reference evidence="3" key="1">
    <citation type="submission" date="2017-08" db="EMBL/GenBank/DDBJ databases">
        <authorList>
            <person name="Huang Z."/>
        </authorList>
    </citation>
    <scope>NUCLEOTIDE SEQUENCE [LARGE SCALE GENOMIC DNA]</scope>
    <source>
        <strain evidence="3">SA5d-4</strain>
    </source>
</reference>
<gene>
    <name evidence="2" type="ORF">CIB95_11450</name>
</gene>
<evidence type="ECO:0000259" key="1">
    <source>
        <dbReference type="PROSITE" id="PS51462"/>
    </source>
</evidence>
<name>A0A263BRR1_9BACI</name>
<dbReference type="InterPro" id="IPR015797">
    <property type="entry name" value="NUDIX_hydrolase-like_dom_sf"/>
</dbReference>
<dbReference type="PANTHER" id="PTHR10885:SF0">
    <property type="entry name" value="ISOPENTENYL-DIPHOSPHATE DELTA-ISOMERASE"/>
    <property type="match status" value="1"/>
</dbReference>
<dbReference type="GO" id="GO:0016787">
    <property type="term" value="F:hydrolase activity"/>
    <property type="evidence" value="ECO:0007669"/>
    <property type="project" value="UniProtKB-KW"/>
</dbReference>
<dbReference type="InterPro" id="IPR000086">
    <property type="entry name" value="NUDIX_hydrolase_dom"/>
</dbReference>
<organism evidence="2 3">
    <name type="scientific">Lottiidibacillus patelloidae</name>
    <dbReference type="NCBI Taxonomy" id="2670334"/>
    <lineage>
        <taxon>Bacteria</taxon>
        <taxon>Bacillati</taxon>
        <taxon>Bacillota</taxon>
        <taxon>Bacilli</taxon>
        <taxon>Bacillales</taxon>
        <taxon>Bacillaceae</taxon>
        <taxon>Lottiidibacillus</taxon>
    </lineage>
</organism>
<accession>A0A263BRR1</accession>
<feature type="domain" description="Nudix hydrolase" evidence="1">
    <location>
        <begin position="29"/>
        <end position="178"/>
    </location>
</feature>
<evidence type="ECO:0000313" key="2">
    <source>
        <dbReference type="EMBL" id="OZM56384.1"/>
    </source>
</evidence>
<keyword evidence="3" id="KW-1185">Reference proteome</keyword>
<keyword evidence="2" id="KW-0378">Hydrolase</keyword>
<dbReference type="PANTHER" id="PTHR10885">
    <property type="entry name" value="ISOPENTENYL-DIPHOSPHATE DELTA-ISOMERASE"/>
    <property type="match status" value="1"/>
</dbReference>
<dbReference type="CDD" id="cd04692">
    <property type="entry name" value="NUDIX_Hydrolase"/>
    <property type="match status" value="1"/>
</dbReference>
<dbReference type="AlphaFoldDB" id="A0A263BRR1"/>
<dbReference type="SUPFAM" id="SSF55811">
    <property type="entry name" value="Nudix"/>
    <property type="match status" value="1"/>
</dbReference>
<reference evidence="2 3" key="2">
    <citation type="submission" date="2017-09" db="EMBL/GenBank/DDBJ databases">
        <title>Bacillus patelloidae sp. nov., isolated from the intestinal tract of a marine limpet.</title>
        <authorList>
            <person name="Liu R."/>
            <person name="Dong C."/>
            <person name="Shao Z."/>
        </authorList>
    </citation>
    <scope>NUCLEOTIDE SEQUENCE [LARGE SCALE GENOMIC DNA]</scope>
    <source>
        <strain evidence="2 3">SA5d-4</strain>
    </source>
</reference>
<dbReference type="Proteomes" id="UP000217083">
    <property type="component" value="Unassembled WGS sequence"/>
</dbReference>
<proteinExistence type="predicted"/>